<dbReference type="GeneID" id="140595279"/>
<protein>
    <recommendedName>
        <fullName evidence="5">Collagen alpha-1(I) chain-like</fullName>
    </recommendedName>
</protein>
<dbReference type="RefSeq" id="XP_072591281.1">
    <property type="nucleotide sequence ID" value="XM_072735180.1"/>
</dbReference>
<reference evidence="4" key="1">
    <citation type="submission" date="2025-08" db="UniProtKB">
        <authorList>
            <consortium name="RefSeq"/>
        </authorList>
    </citation>
    <scope>IDENTIFICATION</scope>
    <source>
        <tissue evidence="4">Cell line</tissue>
    </source>
</reference>
<feature type="region of interest" description="Disordered" evidence="1">
    <location>
        <begin position="391"/>
        <end position="458"/>
    </location>
</feature>
<name>A0ABM4YLV9_VULVU</name>
<accession>A0ABM4YLV9</accession>
<feature type="region of interest" description="Disordered" evidence="1">
    <location>
        <begin position="69"/>
        <end position="90"/>
    </location>
</feature>
<evidence type="ECO:0000256" key="2">
    <source>
        <dbReference type="SAM" id="Phobius"/>
    </source>
</evidence>
<evidence type="ECO:0008006" key="5">
    <source>
        <dbReference type="Google" id="ProtNLM"/>
    </source>
</evidence>
<feature type="region of interest" description="Disordered" evidence="1">
    <location>
        <begin position="294"/>
        <end position="366"/>
    </location>
</feature>
<keyword evidence="2" id="KW-1133">Transmembrane helix</keyword>
<evidence type="ECO:0000313" key="4">
    <source>
        <dbReference type="RefSeq" id="XP_072591281.1"/>
    </source>
</evidence>
<feature type="transmembrane region" description="Helical" evidence="2">
    <location>
        <begin position="113"/>
        <end position="135"/>
    </location>
</feature>
<feature type="compositionally biased region" description="Basic and acidic residues" evidence="1">
    <location>
        <begin position="345"/>
        <end position="355"/>
    </location>
</feature>
<dbReference type="Proteomes" id="UP001652641">
    <property type="component" value="Chromosome 14"/>
</dbReference>
<feature type="region of interest" description="Disordered" evidence="1">
    <location>
        <begin position="175"/>
        <end position="280"/>
    </location>
</feature>
<sequence>MVQFDWGAVVKRESGGKKSRGGLAGTCPGGAQRRGSGAALVLISRGDSPRPAVGRCDCSLREKLDECKELGGGGPSSRRNTKSVNKSEQSIASSTKQEAFGFQNSGEFHFGDRGAICTFLLLLLLFFFFFFAFLLRTSQGLRRWDPGPACAGSPPSPSRGFSSYRSLLSLASPGGRPATHLAVHPRALPPGGGGAGASPRLADEAESRTTPRRAPVSQGGGLNAKTHRHIPPWASGRRGRGGAPLSDPPRGIPRRRASTAARPRGDVSAPPPEREPEAELGRLAASRNRGARELAHLGKGGGGSEHARGGRAAQARCWPRARGELRGPGCPPSPPRRRRRRRGKRGEDGDADGARRPGRAALPLGWEGPGGRILRLCWPRPTEFRNVWWEDELKPPRRQRAGSSPELGARSGHTPGSVRASPPRGMKTRVPGGARGTPVRSRSCSRPQPYAAGSFRGP</sequence>
<gene>
    <name evidence="4" type="primary">LOC140595279</name>
</gene>
<evidence type="ECO:0000313" key="3">
    <source>
        <dbReference type="Proteomes" id="UP001652641"/>
    </source>
</evidence>
<feature type="compositionally biased region" description="Basic residues" evidence="1">
    <location>
        <begin position="335"/>
        <end position="344"/>
    </location>
</feature>
<keyword evidence="3" id="KW-1185">Reference proteome</keyword>
<proteinExistence type="predicted"/>
<keyword evidence="2" id="KW-0812">Transmembrane</keyword>
<keyword evidence="2" id="KW-0472">Membrane</keyword>
<evidence type="ECO:0000256" key="1">
    <source>
        <dbReference type="SAM" id="MobiDB-lite"/>
    </source>
</evidence>
<organism evidence="3 4">
    <name type="scientific">Vulpes vulpes</name>
    <name type="common">Red fox</name>
    <dbReference type="NCBI Taxonomy" id="9627"/>
    <lineage>
        <taxon>Eukaryota</taxon>
        <taxon>Metazoa</taxon>
        <taxon>Chordata</taxon>
        <taxon>Craniata</taxon>
        <taxon>Vertebrata</taxon>
        <taxon>Euteleostomi</taxon>
        <taxon>Mammalia</taxon>
        <taxon>Eutheria</taxon>
        <taxon>Laurasiatheria</taxon>
        <taxon>Carnivora</taxon>
        <taxon>Caniformia</taxon>
        <taxon>Canidae</taxon>
        <taxon>Vulpes</taxon>
    </lineage>
</organism>
<feature type="region of interest" description="Disordered" evidence="1">
    <location>
        <begin position="14"/>
        <end position="34"/>
    </location>
</feature>